<sequence length="778" mass="84885">MTARDKIIHNIQFLDHTASAIQRLAYDDTTDKLALVRSDNSIELWNCTHRIFRQKVIKRANKGSIECLVFCKSRLFSGSLDGKVIEHPLKHCSNVQQKSSVVVTGGACWCLAASYDQTFIAAGSEKGYVLLYTLTDDGLQYSKVLEQLSGRVIAVSWLKSGSHLVAATVAHLHICSIERGMVNSIRLGRSLELGKSAKKDMTRLMLWSLLVLPDFTIVAGDSRGMVTFWCGKTQTQISSVTSHKGAVLSLTHSSDCNSVYAAGADPTIRHLIRHGEKWFNSHKIEGHTHDVRSLVMDRHDRLLSGSADSRLGVFSFPPKVVYHISQAPTVGSVSISGENVLHGSGHHLQWWRLGGHGHKHSSKQDVLPSTQGRVLVARIVCHEEDSVVCCALNPSANIAGYATLRRNLKLYRLNKPSGCTELSLTSISVGAIARSSSESSSAEDLQIRRLLWLTDHSLVAITMNNQIQVWGISQEKASLSFVLPSIGTATTADILLSNNTTDEDLLYLSASQCGQLLVAATATVCVVYQINTGKHTVMPSHTSLITAVCVRSRHGSNMSNGGGSTSSKRCHQSPSSVAAVSGTVVVAYADLILREYDVLDASITPFGERIANAIAQNQNRLVVQNMSWDEHGDVLSLHDDTRIVFFSKKSVLGYSWDVVPKKKFKLVEDDNLLNNKNLMLLYGGANGAVQQQLTNGDSNNSSIELYVNKKRRVRHFNTKIDPVAEVWSKLSGVVSRTNSTIVLAQQLAGDAVASVELSFDAVRASLPLPLDIAKFGSK</sequence>
<dbReference type="InterPro" id="IPR036322">
    <property type="entry name" value="WD40_repeat_dom_sf"/>
</dbReference>
<proteinExistence type="evidence at transcript level"/>
<dbReference type="GO" id="GO:0003723">
    <property type="term" value="F:RNA binding"/>
    <property type="evidence" value="ECO:0007669"/>
    <property type="project" value="TreeGrafter"/>
</dbReference>
<dbReference type="InterPro" id="IPR001680">
    <property type="entry name" value="WD40_rpt"/>
</dbReference>
<accession>A0A2P2I7N2</accession>
<dbReference type="GO" id="GO:0000462">
    <property type="term" value="P:maturation of SSU-rRNA from tricistronic rRNA transcript (SSU-rRNA, 5.8S rRNA, LSU-rRNA)"/>
    <property type="evidence" value="ECO:0007669"/>
    <property type="project" value="InterPro"/>
</dbReference>
<dbReference type="PANTHER" id="PTHR44163">
    <property type="entry name" value="U3 SMALL NUCLEOLAR RNA-ASSOCIATED PROTEIN 4 HOMOLOG"/>
    <property type="match status" value="1"/>
</dbReference>
<dbReference type="GO" id="GO:0032040">
    <property type="term" value="C:small-subunit processome"/>
    <property type="evidence" value="ECO:0007669"/>
    <property type="project" value="TreeGrafter"/>
</dbReference>
<dbReference type="Pfam" id="PF00400">
    <property type="entry name" value="WD40"/>
    <property type="match status" value="2"/>
</dbReference>
<name>A0A2P2I7N2_9CRUS</name>
<dbReference type="Gene3D" id="2.130.10.10">
    <property type="entry name" value="YVTN repeat-like/Quinoprotein amine dehydrogenase"/>
    <property type="match status" value="3"/>
</dbReference>
<dbReference type="SMART" id="SM00320">
    <property type="entry name" value="WD40"/>
    <property type="match status" value="8"/>
</dbReference>
<dbReference type="SUPFAM" id="SSF50978">
    <property type="entry name" value="WD40 repeat-like"/>
    <property type="match status" value="2"/>
</dbReference>
<dbReference type="PANTHER" id="PTHR44163:SF1">
    <property type="entry name" value="U3 SMALL NUCLEOLAR RNA-ASSOCIATED PROTEIN 4 HOMOLOG"/>
    <property type="match status" value="1"/>
</dbReference>
<dbReference type="AlphaFoldDB" id="A0A2P2I7N2"/>
<reference evidence="1" key="1">
    <citation type="journal article" date="2018" name="Biosci. Biotechnol. Biochem.">
        <title>Polysaccharide hydrolase of the hadal zone amphipods Hirondellea gigas.</title>
        <authorList>
            <person name="Kobayashi H."/>
            <person name="Nagahama T."/>
            <person name="Arai W."/>
            <person name="Sasagawa Y."/>
            <person name="Umeda M."/>
            <person name="Hayashi T."/>
            <person name="Nikaido I."/>
            <person name="Watanabe H."/>
            <person name="Oguri K."/>
            <person name="Kitazato H."/>
            <person name="Fujioka K."/>
            <person name="Kido Y."/>
            <person name="Takami H."/>
        </authorList>
    </citation>
    <scope>NUCLEOTIDE SEQUENCE</scope>
    <source>
        <tissue evidence="1">Whole body</tissue>
    </source>
</reference>
<dbReference type="InterPro" id="IPR015943">
    <property type="entry name" value="WD40/YVTN_repeat-like_dom_sf"/>
</dbReference>
<dbReference type="GO" id="GO:0034455">
    <property type="term" value="C:t-UTP complex"/>
    <property type="evidence" value="ECO:0007669"/>
    <property type="project" value="TreeGrafter"/>
</dbReference>
<organism evidence="1">
    <name type="scientific">Hirondellea gigas</name>
    <dbReference type="NCBI Taxonomy" id="1518452"/>
    <lineage>
        <taxon>Eukaryota</taxon>
        <taxon>Metazoa</taxon>
        <taxon>Ecdysozoa</taxon>
        <taxon>Arthropoda</taxon>
        <taxon>Crustacea</taxon>
        <taxon>Multicrustacea</taxon>
        <taxon>Malacostraca</taxon>
        <taxon>Eumalacostraca</taxon>
        <taxon>Peracarida</taxon>
        <taxon>Amphipoda</taxon>
        <taxon>Amphilochidea</taxon>
        <taxon>Lysianassida</taxon>
        <taxon>Lysianassidira</taxon>
        <taxon>Lysianassoidea</taxon>
        <taxon>Lysianassidae</taxon>
        <taxon>Hirondellea</taxon>
    </lineage>
</organism>
<protein>
    <submittedName>
        <fullName evidence="1">U3 small nucleolar RNA-associated protein 4 homolog</fullName>
    </submittedName>
</protein>
<dbReference type="GO" id="GO:0030686">
    <property type="term" value="C:90S preribosome"/>
    <property type="evidence" value="ECO:0007669"/>
    <property type="project" value="InterPro"/>
</dbReference>
<dbReference type="InterPro" id="IPR046351">
    <property type="entry name" value="UTP4"/>
</dbReference>
<dbReference type="EMBL" id="IACF01004418">
    <property type="protein sequence ID" value="LAB70012.1"/>
    <property type="molecule type" value="mRNA"/>
</dbReference>
<evidence type="ECO:0000313" key="1">
    <source>
        <dbReference type="EMBL" id="LAB70012.1"/>
    </source>
</evidence>